<dbReference type="PIRSF" id="PIRSF018266">
    <property type="entry name" value="FecR"/>
    <property type="match status" value="1"/>
</dbReference>
<dbReference type="GO" id="GO:0016989">
    <property type="term" value="F:sigma factor antagonist activity"/>
    <property type="evidence" value="ECO:0007669"/>
    <property type="project" value="TreeGrafter"/>
</dbReference>
<evidence type="ECO:0000259" key="2">
    <source>
        <dbReference type="Pfam" id="PF16344"/>
    </source>
</evidence>
<dbReference type="Pfam" id="PF04773">
    <property type="entry name" value="FecR"/>
    <property type="match status" value="1"/>
</dbReference>
<name>G0J8H0_CYCMS</name>
<dbReference type="Pfam" id="PF16344">
    <property type="entry name" value="FecR_C"/>
    <property type="match status" value="1"/>
</dbReference>
<dbReference type="OrthoDB" id="837389at2"/>
<proteinExistence type="predicted"/>
<reference evidence="4" key="1">
    <citation type="submission" date="2011-07" db="EMBL/GenBank/DDBJ databases">
        <title>The complete genome of Cyclobacterium marinum DSM 745.</title>
        <authorList>
            <person name="Lucas S."/>
            <person name="Han J."/>
            <person name="Lapidus A."/>
            <person name="Bruce D."/>
            <person name="Goodwin L."/>
            <person name="Pitluck S."/>
            <person name="Peters L."/>
            <person name="Kyrpides N."/>
            <person name="Mavromatis K."/>
            <person name="Ivanova N."/>
            <person name="Ovchinnikova G."/>
            <person name="Chertkov O."/>
            <person name="Detter J.C."/>
            <person name="Tapia R."/>
            <person name="Han C."/>
            <person name="Land M."/>
            <person name="Hauser L."/>
            <person name="Markowitz V."/>
            <person name="Cheng J.-F."/>
            <person name="Hugenholtz P."/>
            <person name="Woyke T."/>
            <person name="Wu D."/>
            <person name="Tindall B."/>
            <person name="Schuetze A."/>
            <person name="Brambilla E."/>
            <person name="Klenk H.-P."/>
            <person name="Eisen J.A."/>
        </authorList>
    </citation>
    <scope>NUCLEOTIDE SEQUENCE [LARGE SCALE GENOMIC DNA]</scope>
    <source>
        <strain evidence="4">ATCC 25205 / DSM 745 / LMG 13164 / NCIMB 1802</strain>
    </source>
</reference>
<dbReference type="InterPro" id="IPR032508">
    <property type="entry name" value="FecR_C"/>
</dbReference>
<protein>
    <submittedName>
        <fullName evidence="3">Anti-FecI sigma factor, FecR</fullName>
    </submittedName>
</protein>
<dbReference type="Gene3D" id="3.55.50.30">
    <property type="match status" value="1"/>
</dbReference>
<keyword evidence="4" id="KW-1185">Reference proteome</keyword>
<dbReference type="EMBL" id="CP002955">
    <property type="protein sequence ID" value="AEL28770.1"/>
    <property type="molecule type" value="Genomic_DNA"/>
</dbReference>
<sequence length="349" mass="40074">MDKKEDIALLLLTNPEFVKWVKEPTEELDIYWNNWMQAHSEKVMDVKEAREILLGLIGPANNVAGEVKSRVLQNILAHEDANEINFHVRRDAHSWLTIKQWYKVAVILVLTSFMGYLLSQFATAESKDKEALVSEPEMLTKATHFGEKLNFKLPDGSSVWLNSGSQLTFPETFDSLERKVYLLGEGYFEVKKDSSRAFKVVSGNIETAALGTSFNIDFFNPNEVFVSLLTGRVEIHSDSANQSYFLDPGEQLQYKQADNHFNITTFSDAETIGWREGLLVFENAAFKEVIAVLERWYGVEIKVTGKPKKPWALSGKYFNQTLDLVLDRMSFIEYFKYEINEKKIHLNFN</sequence>
<evidence type="ECO:0000313" key="4">
    <source>
        <dbReference type="Proteomes" id="UP000001635"/>
    </source>
</evidence>
<evidence type="ECO:0000259" key="1">
    <source>
        <dbReference type="Pfam" id="PF04773"/>
    </source>
</evidence>
<dbReference type="Proteomes" id="UP000001635">
    <property type="component" value="Chromosome"/>
</dbReference>
<evidence type="ECO:0000313" key="3">
    <source>
        <dbReference type="EMBL" id="AEL28770.1"/>
    </source>
</evidence>
<dbReference type="InterPro" id="IPR006860">
    <property type="entry name" value="FecR"/>
</dbReference>
<accession>G0J8H0</accession>
<dbReference type="PANTHER" id="PTHR30273:SF2">
    <property type="entry name" value="PROTEIN FECR"/>
    <property type="match status" value="1"/>
</dbReference>
<dbReference type="eggNOG" id="COG3712">
    <property type="taxonomic scope" value="Bacteria"/>
</dbReference>
<feature type="domain" description="Protein FecR C-terminal" evidence="2">
    <location>
        <begin position="279"/>
        <end position="345"/>
    </location>
</feature>
<dbReference type="HOGENOM" id="CLU_050192_2_1_10"/>
<dbReference type="InterPro" id="IPR012373">
    <property type="entry name" value="Ferrdict_sens_TM"/>
</dbReference>
<dbReference type="AlphaFoldDB" id="G0J8H0"/>
<gene>
    <name evidence="3" type="ordered locus">Cycma_5086</name>
</gene>
<dbReference type="PANTHER" id="PTHR30273">
    <property type="entry name" value="PERIPLASMIC SIGNAL SENSOR AND SIGMA FACTOR ACTIVATOR FECR-RELATED"/>
    <property type="match status" value="1"/>
</dbReference>
<dbReference type="STRING" id="880070.Cycma_5086"/>
<dbReference type="RefSeq" id="WP_014023049.1">
    <property type="nucleotide sequence ID" value="NC_015914.1"/>
</dbReference>
<feature type="domain" description="FecR protein" evidence="1">
    <location>
        <begin position="143"/>
        <end position="234"/>
    </location>
</feature>
<dbReference type="KEGG" id="cmr:Cycma_5086"/>
<dbReference type="Gene3D" id="2.60.120.1440">
    <property type="match status" value="1"/>
</dbReference>
<organism evidence="3 4">
    <name type="scientific">Cyclobacterium marinum (strain ATCC 25205 / DSM 745 / LMG 13164 / NCIMB 1802)</name>
    <name type="common">Flectobacillus marinus</name>
    <dbReference type="NCBI Taxonomy" id="880070"/>
    <lineage>
        <taxon>Bacteria</taxon>
        <taxon>Pseudomonadati</taxon>
        <taxon>Bacteroidota</taxon>
        <taxon>Cytophagia</taxon>
        <taxon>Cytophagales</taxon>
        <taxon>Cyclobacteriaceae</taxon>
        <taxon>Cyclobacterium</taxon>
    </lineage>
</organism>